<dbReference type="AlphaFoldDB" id="A0AAD8EEA4"/>
<feature type="transmembrane region" description="Helical" evidence="1">
    <location>
        <begin position="25"/>
        <end position="45"/>
    </location>
</feature>
<name>A0AAD8EEA4_DIPPU</name>
<organism evidence="2 3">
    <name type="scientific">Diploptera punctata</name>
    <name type="common">Pacific beetle cockroach</name>
    <dbReference type="NCBI Taxonomy" id="6984"/>
    <lineage>
        <taxon>Eukaryota</taxon>
        <taxon>Metazoa</taxon>
        <taxon>Ecdysozoa</taxon>
        <taxon>Arthropoda</taxon>
        <taxon>Hexapoda</taxon>
        <taxon>Insecta</taxon>
        <taxon>Pterygota</taxon>
        <taxon>Neoptera</taxon>
        <taxon>Polyneoptera</taxon>
        <taxon>Dictyoptera</taxon>
        <taxon>Blattodea</taxon>
        <taxon>Blaberoidea</taxon>
        <taxon>Blaberidae</taxon>
        <taxon>Diplopterinae</taxon>
        <taxon>Diploptera</taxon>
    </lineage>
</organism>
<evidence type="ECO:0000256" key="1">
    <source>
        <dbReference type="SAM" id="Phobius"/>
    </source>
</evidence>
<keyword evidence="3" id="KW-1185">Reference proteome</keyword>
<protein>
    <submittedName>
        <fullName evidence="2">Uncharacterized protein</fullName>
    </submittedName>
</protein>
<dbReference type="Proteomes" id="UP001233999">
    <property type="component" value="Unassembled WGS sequence"/>
</dbReference>
<gene>
    <name evidence="2" type="ORF">L9F63_019519</name>
</gene>
<feature type="non-terminal residue" evidence="2">
    <location>
        <position position="1"/>
    </location>
</feature>
<proteinExistence type="predicted"/>
<accession>A0AAD8EEA4</accession>
<feature type="non-terminal residue" evidence="2">
    <location>
        <position position="50"/>
    </location>
</feature>
<reference evidence="2" key="2">
    <citation type="submission" date="2023-05" db="EMBL/GenBank/DDBJ databases">
        <authorList>
            <person name="Fouks B."/>
        </authorList>
    </citation>
    <scope>NUCLEOTIDE SEQUENCE</scope>
    <source>
        <strain evidence="2">Stay&amp;Tobe</strain>
        <tissue evidence="2">Testes</tissue>
    </source>
</reference>
<reference evidence="2" key="1">
    <citation type="journal article" date="2023" name="IScience">
        <title>Live-bearing cockroach genome reveals convergent evolutionary mechanisms linked to viviparity in insects and beyond.</title>
        <authorList>
            <person name="Fouks B."/>
            <person name="Harrison M.C."/>
            <person name="Mikhailova A.A."/>
            <person name="Marchal E."/>
            <person name="English S."/>
            <person name="Carruthers M."/>
            <person name="Jennings E.C."/>
            <person name="Chiamaka E.L."/>
            <person name="Frigard R.A."/>
            <person name="Pippel M."/>
            <person name="Attardo G.M."/>
            <person name="Benoit J.B."/>
            <person name="Bornberg-Bauer E."/>
            <person name="Tobe S.S."/>
        </authorList>
    </citation>
    <scope>NUCLEOTIDE SEQUENCE</scope>
    <source>
        <strain evidence="2">Stay&amp;Tobe</strain>
    </source>
</reference>
<evidence type="ECO:0000313" key="2">
    <source>
        <dbReference type="EMBL" id="KAJ9586901.1"/>
    </source>
</evidence>
<keyword evidence="1" id="KW-1133">Transmembrane helix</keyword>
<dbReference type="EMBL" id="JASPKZ010006827">
    <property type="protein sequence ID" value="KAJ9586901.1"/>
    <property type="molecule type" value="Genomic_DNA"/>
</dbReference>
<comment type="caution">
    <text evidence="2">The sequence shown here is derived from an EMBL/GenBank/DDBJ whole genome shotgun (WGS) entry which is preliminary data.</text>
</comment>
<sequence>DVTTHKVNQDINICVSYSLLINNLFYIFVGNMFIIIFILYSYITLRGLFM</sequence>
<keyword evidence="1" id="KW-0812">Transmembrane</keyword>
<keyword evidence="1" id="KW-0472">Membrane</keyword>
<evidence type="ECO:0000313" key="3">
    <source>
        <dbReference type="Proteomes" id="UP001233999"/>
    </source>
</evidence>